<organism evidence="8 9">
    <name type="scientific">Miscanthus lutarioriparius</name>
    <dbReference type="NCBI Taxonomy" id="422564"/>
    <lineage>
        <taxon>Eukaryota</taxon>
        <taxon>Viridiplantae</taxon>
        <taxon>Streptophyta</taxon>
        <taxon>Embryophyta</taxon>
        <taxon>Tracheophyta</taxon>
        <taxon>Spermatophyta</taxon>
        <taxon>Magnoliopsida</taxon>
        <taxon>Liliopsida</taxon>
        <taxon>Poales</taxon>
        <taxon>Poaceae</taxon>
        <taxon>PACMAD clade</taxon>
        <taxon>Panicoideae</taxon>
        <taxon>Andropogonodae</taxon>
        <taxon>Andropogoneae</taxon>
        <taxon>Saccharinae</taxon>
        <taxon>Miscanthus</taxon>
    </lineage>
</organism>
<dbReference type="Pfam" id="PF08100">
    <property type="entry name" value="Dimerisation"/>
    <property type="match status" value="1"/>
</dbReference>
<evidence type="ECO:0000256" key="2">
    <source>
        <dbReference type="ARBA" id="ARBA00022679"/>
    </source>
</evidence>
<evidence type="ECO:0000313" key="9">
    <source>
        <dbReference type="Proteomes" id="UP000604825"/>
    </source>
</evidence>
<dbReference type="GO" id="GO:0046983">
    <property type="term" value="F:protein dimerization activity"/>
    <property type="evidence" value="ECO:0007669"/>
    <property type="project" value="InterPro"/>
</dbReference>
<dbReference type="Gene3D" id="1.10.10.10">
    <property type="entry name" value="Winged helix-like DNA-binding domain superfamily/Winged helix DNA-binding domain"/>
    <property type="match status" value="1"/>
</dbReference>
<dbReference type="SUPFAM" id="SSF46785">
    <property type="entry name" value="Winged helix' DNA-binding domain"/>
    <property type="match status" value="1"/>
</dbReference>
<feature type="domain" description="O-methyltransferase dimerisation" evidence="7">
    <location>
        <begin position="224"/>
        <end position="312"/>
    </location>
</feature>
<comment type="caution">
    <text evidence="8">The sequence shown here is derived from an EMBL/GenBank/DDBJ whole genome shotgun (WGS) entry which is preliminary data.</text>
</comment>
<keyword evidence="9" id="KW-1185">Reference proteome</keyword>
<dbReference type="Gene3D" id="3.40.50.150">
    <property type="entry name" value="Vaccinia Virus protein VP39"/>
    <property type="match status" value="1"/>
</dbReference>
<dbReference type="SUPFAM" id="SSF53335">
    <property type="entry name" value="S-adenosyl-L-methionine-dependent methyltransferases"/>
    <property type="match status" value="1"/>
</dbReference>
<dbReference type="InterPro" id="IPR029063">
    <property type="entry name" value="SAM-dependent_MTases_sf"/>
</dbReference>
<dbReference type="OrthoDB" id="531152at2759"/>
<evidence type="ECO:0000259" key="7">
    <source>
        <dbReference type="Pfam" id="PF08100"/>
    </source>
</evidence>
<evidence type="ECO:0000256" key="1">
    <source>
        <dbReference type="ARBA" id="ARBA00022603"/>
    </source>
</evidence>
<reference evidence="8" key="1">
    <citation type="submission" date="2020-10" db="EMBL/GenBank/DDBJ databases">
        <authorList>
            <person name="Han B."/>
            <person name="Lu T."/>
            <person name="Zhao Q."/>
            <person name="Huang X."/>
            <person name="Zhao Y."/>
        </authorList>
    </citation>
    <scope>NUCLEOTIDE SEQUENCE</scope>
</reference>
<dbReference type="InterPro" id="IPR001077">
    <property type="entry name" value="COMT_C"/>
</dbReference>
<name>A0A811NVM2_9POAL</name>
<feature type="coiled-coil region" evidence="4">
    <location>
        <begin position="153"/>
        <end position="187"/>
    </location>
</feature>
<dbReference type="InterPro" id="IPR016461">
    <property type="entry name" value="COMT-like"/>
</dbReference>
<dbReference type="Pfam" id="PF00891">
    <property type="entry name" value="Methyltransf_2"/>
    <property type="match status" value="1"/>
</dbReference>
<dbReference type="PANTHER" id="PTHR11746">
    <property type="entry name" value="O-METHYLTRANSFERASE"/>
    <property type="match status" value="1"/>
</dbReference>
<evidence type="ECO:0000313" key="8">
    <source>
        <dbReference type="EMBL" id="CAD6228276.1"/>
    </source>
</evidence>
<evidence type="ECO:0000256" key="4">
    <source>
        <dbReference type="SAM" id="Coils"/>
    </source>
</evidence>
<evidence type="ECO:0000256" key="5">
    <source>
        <dbReference type="SAM" id="MobiDB-lite"/>
    </source>
</evidence>
<evidence type="ECO:0000259" key="6">
    <source>
        <dbReference type="Pfam" id="PF00891"/>
    </source>
</evidence>
<keyword evidence="2" id="KW-0808">Transferase</keyword>
<feature type="region of interest" description="Disordered" evidence="5">
    <location>
        <begin position="67"/>
        <end position="97"/>
    </location>
</feature>
<keyword evidence="1" id="KW-0489">Methyltransferase</keyword>
<proteinExistence type="predicted"/>
<dbReference type="PROSITE" id="PS51683">
    <property type="entry name" value="SAM_OMT_II"/>
    <property type="match status" value="1"/>
</dbReference>
<dbReference type="InterPro" id="IPR012967">
    <property type="entry name" value="COMT_dimerisation"/>
</dbReference>
<feature type="compositionally biased region" description="Basic and acidic residues" evidence="5">
    <location>
        <begin position="70"/>
        <end position="86"/>
    </location>
</feature>
<gene>
    <name evidence="8" type="ORF">NCGR_LOCUS19076</name>
</gene>
<dbReference type="InterPro" id="IPR036390">
    <property type="entry name" value="WH_DNA-bd_sf"/>
</dbReference>
<evidence type="ECO:0008006" key="10">
    <source>
        <dbReference type="Google" id="ProtNLM"/>
    </source>
</evidence>
<feature type="domain" description="O-methyltransferase C-terminal" evidence="6">
    <location>
        <begin position="346"/>
        <end position="525"/>
    </location>
</feature>
<dbReference type="InterPro" id="IPR036388">
    <property type="entry name" value="WH-like_DNA-bd_sf"/>
</dbReference>
<accession>A0A811NVM2</accession>
<protein>
    <recommendedName>
        <fullName evidence="10">O-methyltransferase domain-containing protein</fullName>
    </recommendedName>
</protein>
<dbReference type="GO" id="GO:0032259">
    <property type="term" value="P:methylation"/>
    <property type="evidence" value="ECO:0007669"/>
    <property type="project" value="UniProtKB-KW"/>
</dbReference>
<dbReference type="EMBL" id="CAJGYO010000005">
    <property type="protein sequence ID" value="CAD6228276.1"/>
    <property type="molecule type" value="Genomic_DNA"/>
</dbReference>
<keyword evidence="4" id="KW-0175">Coiled coil</keyword>
<dbReference type="AlphaFoldDB" id="A0A811NVM2"/>
<evidence type="ECO:0000256" key="3">
    <source>
        <dbReference type="ARBA" id="ARBA00022691"/>
    </source>
</evidence>
<keyword evidence="3" id="KW-0949">S-adenosyl-L-methionine</keyword>
<dbReference type="Proteomes" id="UP000604825">
    <property type="component" value="Unassembled WGS sequence"/>
</dbReference>
<sequence>MGCTLLYTSNQCIPFINLAALKEPDLVQLNSVTKMIRSVAPINSSNVSLPTPSLDLPDVADVFARPADNASKKRESNESALHDSRSKIPRMQSLPRGMRSAAGKVAVQAMELLANAMMKKSRHFCLRQRRSCITANSMKEKVQSTLTLQEGTLANLHEQVSTLCSEKAALEKRNQELLSDREAALSKRGALAVKIKEIEEASDTMSNGEQKSEMLRGYGHLFSLSLAHFKSAAIKCAVELGIPTAIKRCGGAATVSDLIKEIGLVPAKAPYLSRLLRFLAFFGLFEEDDEESASAESQTVYKLTPTSRLLVQEPLLLFDVRLVPHAAAVHAPQHHCVNLLRPGALSDASFNDAMNRASVADSRFTMEVVIKEAGGYFKGLKTLTDVGGGHGAATAAIVAAFPDMQCTVMGLQQVVSSAPECGGTVKFVVGDMFESIPPADAVLLKLVLHSWDDASCIKILKRCKEAIPPTGGKVFIINTVLGHRGETSKQVTEAQLLFDLYMMRGHGFERDERQWKTIFLEAGFANYTVIPLQDPLAMIVLHPSPLVVETTVKVTGAGGAKETRSCPLTRLRQRHDPGRRRVKSQACTNLSPDVCVACPAVRLRLD</sequence>
<dbReference type="GO" id="GO:0008171">
    <property type="term" value="F:O-methyltransferase activity"/>
    <property type="evidence" value="ECO:0007669"/>
    <property type="project" value="InterPro"/>
</dbReference>